<dbReference type="RefSeq" id="WP_252851738.1">
    <property type="nucleotide sequence ID" value="NZ_JAMXLR010000025.1"/>
</dbReference>
<evidence type="ECO:0000256" key="1">
    <source>
        <dbReference type="ARBA" id="ARBA00022596"/>
    </source>
</evidence>
<dbReference type="Gene3D" id="3.30.70.1380">
    <property type="entry name" value="Transcriptional regulatory protein pf0864 domain like"/>
    <property type="match status" value="1"/>
</dbReference>
<protein>
    <recommendedName>
        <fullName evidence="2">Putative nickel insertion protein</fullName>
    </recommendedName>
</protein>
<dbReference type="PANTHER" id="PTHR36566:SF1">
    <property type="entry name" value="PYRIDINIUM-3,5-BISTHIOCARBOXYLIC ACID MONONUCLEOTIDE NICKEL INSERTION PROTEIN"/>
    <property type="match status" value="1"/>
</dbReference>
<evidence type="ECO:0000256" key="2">
    <source>
        <dbReference type="HAMAP-Rule" id="MF_01074"/>
    </source>
</evidence>
<keyword evidence="1 2" id="KW-0533">Nickel</keyword>
<evidence type="ECO:0000313" key="3">
    <source>
        <dbReference type="EMBL" id="MCO6043631.1"/>
    </source>
</evidence>
<gene>
    <name evidence="3" type="primary">larC</name>
    <name evidence="3" type="ORF">NG895_06900</name>
</gene>
<proteinExistence type="inferred from homology"/>
<accession>A0A9X2JFE9</accession>
<name>A0A9X2JFE9_9BACT</name>
<comment type="caution">
    <text evidence="3">The sequence shown here is derived from an EMBL/GenBank/DDBJ whole genome shotgun (WGS) entry which is preliminary data.</text>
</comment>
<dbReference type="InterPro" id="IPR002822">
    <property type="entry name" value="Ni_insertion"/>
</dbReference>
<dbReference type="HAMAP" id="MF_01074">
    <property type="entry name" value="LarC"/>
    <property type="match status" value="1"/>
</dbReference>
<dbReference type="GO" id="GO:0016829">
    <property type="term" value="F:lyase activity"/>
    <property type="evidence" value="ECO:0007669"/>
    <property type="project" value="UniProtKB-UniRule"/>
</dbReference>
<dbReference type="Proteomes" id="UP001155241">
    <property type="component" value="Unassembled WGS sequence"/>
</dbReference>
<dbReference type="AlphaFoldDB" id="A0A9X2JFE9"/>
<dbReference type="EMBL" id="JAMXLR010000025">
    <property type="protein sequence ID" value="MCO6043631.1"/>
    <property type="molecule type" value="Genomic_DNA"/>
</dbReference>
<evidence type="ECO:0000313" key="4">
    <source>
        <dbReference type="Proteomes" id="UP001155241"/>
    </source>
</evidence>
<dbReference type="PANTHER" id="PTHR36566">
    <property type="entry name" value="NICKEL INSERTION PROTEIN-RELATED"/>
    <property type="match status" value="1"/>
</dbReference>
<dbReference type="Pfam" id="PF01969">
    <property type="entry name" value="Ni_insertion"/>
    <property type="match status" value="1"/>
</dbReference>
<comment type="similarity">
    <text evidence="2">Belongs to the LarC family.</text>
</comment>
<keyword evidence="4" id="KW-1185">Reference proteome</keyword>
<organism evidence="3 4">
    <name type="scientific">Aeoliella straminimaris</name>
    <dbReference type="NCBI Taxonomy" id="2954799"/>
    <lineage>
        <taxon>Bacteria</taxon>
        <taxon>Pseudomonadati</taxon>
        <taxon>Planctomycetota</taxon>
        <taxon>Planctomycetia</taxon>
        <taxon>Pirellulales</taxon>
        <taxon>Lacipirellulaceae</taxon>
        <taxon>Aeoliella</taxon>
    </lineage>
</organism>
<reference evidence="3" key="1">
    <citation type="submission" date="2022-06" db="EMBL/GenBank/DDBJ databases">
        <title>Aeoliella straminimaris, a novel planctomycete from sediments.</title>
        <authorList>
            <person name="Vitorino I.R."/>
            <person name="Lage O.M."/>
        </authorList>
    </citation>
    <scope>NUCLEOTIDE SEQUENCE</scope>
    <source>
        <strain evidence="3">ICT_H6.2</strain>
    </source>
</reference>
<sequence>MRIAYLDCASGISGDMTLGALVDAGVDLATLQAGIDSLGLPSCRLVASEVKKKGFRATQIVVEHEPEHAHRHLHHITKMIDGSTLTERQKKLAGDIFLRLAKAEAKVHGSTIEKVHFHEVGAVDSIADIVGAAIGWDLLGVDRVVASPIPTGTGFIQIAHGRCAIPAPATAELLNGVPLADFAPEGELTTPTGAAIVTTLTNEFGPVPAMTIETIGLGAGQKDFDHANVLRLLVGETTGAATGVQTDKIVLLETNLDDTPGEQVGHCVDALWQAGAVDVTLTPVQMKKNRPGVLLTVQCPQDKADALESIVFRETTTLGLRRQLVERRILPRRQIEVETSLGTLQGVVAELPDGTERFSAEYESCRQAAERSGATLAQVYAAATAAFAAKS</sequence>
<dbReference type="NCBIfam" id="TIGR00299">
    <property type="entry name" value="nickel pincer cofactor biosynthesis protein LarC"/>
    <property type="match status" value="1"/>
</dbReference>
<keyword evidence="2" id="KW-0456">Lyase</keyword>
<dbReference type="GO" id="GO:0016151">
    <property type="term" value="F:nickel cation binding"/>
    <property type="evidence" value="ECO:0007669"/>
    <property type="project" value="UniProtKB-UniRule"/>
</dbReference>